<keyword evidence="4" id="KW-0732">Signal</keyword>
<dbReference type="HOGENOM" id="CLU_006842_7_6_1"/>
<evidence type="ECO:0000256" key="3">
    <source>
        <dbReference type="ARBA" id="ARBA00022670"/>
    </source>
</evidence>
<dbReference type="Proteomes" id="UP000000305">
    <property type="component" value="Unassembled WGS sequence"/>
</dbReference>
<evidence type="ECO:0000313" key="12">
    <source>
        <dbReference type="Proteomes" id="UP000000305"/>
    </source>
</evidence>
<evidence type="ECO:0000256" key="9">
    <source>
        <dbReference type="SAM" id="MobiDB-lite"/>
    </source>
</evidence>
<evidence type="ECO:0000256" key="7">
    <source>
        <dbReference type="ARBA" id="ARBA00023145"/>
    </source>
</evidence>
<dbReference type="InterPro" id="IPR001254">
    <property type="entry name" value="Trypsin_dom"/>
</dbReference>
<dbReference type="AlphaFoldDB" id="E9GE79"/>
<evidence type="ECO:0000256" key="8">
    <source>
        <dbReference type="ARBA" id="ARBA00023157"/>
    </source>
</evidence>
<dbReference type="PANTHER" id="PTHR24252">
    <property type="entry name" value="ACROSIN-RELATED"/>
    <property type="match status" value="1"/>
</dbReference>
<feature type="region of interest" description="Disordered" evidence="9">
    <location>
        <begin position="274"/>
        <end position="298"/>
    </location>
</feature>
<dbReference type="KEGG" id="dpx:DAPPUDRAFT_195659"/>
<keyword evidence="5" id="KW-0378">Hydrolase</keyword>
<dbReference type="InParanoid" id="E9GE79"/>
<dbReference type="SUPFAM" id="SSF50494">
    <property type="entry name" value="Trypsin-like serine proteases"/>
    <property type="match status" value="1"/>
</dbReference>
<keyword evidence="7" id="KW-0865">Zymogen</keyword>
<dbReference type="Pfam" id="PF00089">
    <property type="entry name" value="Trypsin"/>
    <property type="match status" value="1"/>
</dbReference>
<evidence type="ECO:0000256" key="1">
    <source>
        <dbReference type="ARBA" id="ARBA00004613"/>
    </source>
</evidence>
<evidence type="ECO:0000256" key="4">
    <source>
        <dbReference type="ARBA" id="ARBA00022729"/>
    </source>
</evidence>
<dbReference type="GO" id="GO:0045087">
    <property type="term" value="P:innate immune response"/>
    <property type="evidence" value="ECO:0000318"/>
    <property type="project" value="GO_Central"/>
</dbReference>
<sequence length="391" mass="42427">MADGKIVGGVETAPNEFPWQAYLQVEMESGKIYSCTGSLVAERWILTAAACATVPNEKTKSILVYLGLHNRSSSSSTEANAKMYEGKGLLVHSGWDWDTAFDNIALVYLSTAVTFTQYIRPVCLLANPNEPSYVGEYVTVTGWGRTSDGSTSSSQVLHKVTVPVISNAQCQSYYSVPITESMMCTSGGVIHIENSKGICGGDNGGPLNFKQPDGTWKQIGIASFWSAAGCQMGYPSGYTRLSAYSTWVQQIIAPGSDFSTTPLMIRTTTTIKITPTTTPTLRRQQHPPPRQQQPQPLRHQLPTHRQLLAALANRTATTPILNPTAPIHFTPAQTGTLISSTALPIWFIGRKLASAIFLPTLPDAIKKFPILISFSTRLSIFLAASASARMY</sequence>
<dbReference type="Gene3D" id="2.40.10.10">
    <property type="entry name" value="Trypsin-like serine proteases"/>
    <property type="match status" value="1"/>
</dbReference>
<dbReference type="CDD" id="cd00190">
    <property type="entry name" value="Tryp_SPc"/>
    <property type="match status" value="1"/>
</dbReference>
<feature type="domain" description="Peptidase S1" evidence="10">
    <location>
        <begin position="6"/>
        <end position="253"/>
    </location>
</feature>
<dbReference type="InterPro" id="IPR043504">
    <property type="entry name" value="Peptidase_S1_PA_chymotrypsin"/>
</dbReference>
<dbReference type="eggNOG" id="KOG3627">
    <property type="taxonomic scope" value="Eukaryota"/>
</dbReference>
<dbReference type="PhylomeDB" id="E9GE79"/>
<dbReference type="STRING" id="6669.E9GE79"/>
<reference evidence="11 12" key="1">
    <citation type="journal article" date="2011" name="Science">
        <title>The ecoresponsive genome of Daphnia pulex.</title>
        <authorList>
            <person name="Colbourne J.K."/>
            <person name="Pfrender M.E."/>
            <person name="Gilbert D."/>
            <person name="Thomas W.K."/>
            <person name="Tucker A."/>
            <person name="Oakley T.H."/>
            <person name="Tokishita S."/>
            <person name="Aerts A."/>
            <person name="Arnold G.J."/>
            <person name="Basu M.K."/>
            <person name="Bauer D.J."/>
            <person name="Caceres C.E."/>
            <person name="Carmel L."/>
            <person name="Casola C."/>
            <person name="Choi J.H."/>
            <person name="Detter J.C."/>
            <person name="Dong Q."/>
            <person name="Dusheyko S."/>
            <person name="Eads B.D."/>
            <person name="Frohlich T."/>
            <person name="Geiler-Samerotte K.A."/>
            <person name="Gerlach D."/>
            <person name="Hatcher P."/>
            <person name="Jogdeo S."/>
            <person name="Krijgsveld J."/>
            <person name="Kriventseva E.V."/>
            <person name="Kultz D."/>
            <person name="Laforsch C."/>
            <person name="Lindquist E."/>
            <person name="Lopez J."/>
            <person name="Manak J.R."/>
            <person name="Muller J."/>
            <person name="Pangilinan J."/>
            <person name="Patwardhan R.P."/>
            <person name="Pitluck S."/>
            <person name="Pritham E.J."/>
            <person name="Rechtsteiner A."/>
            <person name="Rho M."/>
            <person name="Rogozin I.B."/>
            <person name="Sakarya O."/>
            <person name="Salamov A."/>
            <person name="Schaack S."/>
            <person name="Shapiro H."/>
            <person name="Shiga Y."/>
            <person name="Skalitzky C."/>
            <person name="Smith Z."/>
            <person name="Souvorov A."/>
            <person name="Sung W."/>
            <person name="Tang Z."/>
            <person name="Tsuchiya D."/>
            <person name="Tu H."/>
            <person name="Vos H."/>
            <person name="Wang M."/>
            <person name="Wolf Y.I."/>
            <person name="Yamagata H."/>
            <person name="Yamada T."/>
            <person name="Ye Y."/>
            <person name="Shaw J.R."/>
            <person name="Andrews J."/>
            <person name="Crease T.J."/>
            <person name="Tang H."/>
            <person name="Lucas S.M."/>
            <person name="Robertson H.M."/>
            <person name="Bork P."/>
            <person name="Koonin E.V."/>
            <person name="Zdobnov E.M."/>
            <person name="Grigoriev I.V."/>
            <person name="Lynch M."/>
            <person name="Boore J.L."/>
        </authorList>
    </citation>
    <scope>NUCLEOTIDE SEQUENCE [LARGE SCALE GENOMIC DNA]</scope>
</reference>
<dbReference type="GO" id="GO:0004252">
    <property type="term" value="F:serine-type endopeptidase activity"/>
    <property type="evidence" value="ECO:0007669"/>
    <property type="project" value="InterPro"/>
</dbReference>
<name>E9GE79_DAPPU</name>
<dbReference type="EMBL" id="GL732540">
    <property type="protein sequence ID" value="EFX82221.1"/>
    <property type="molecule type" value="Genomic_DNA"/>
</dbReference>
<evidence type="ECO:0000256" key="5">
    <source>
        <dbReference type="ARBA" id="ARBA00022801"/>
    </source>
</evidence>
<keyword evidence="6" id="KW-0720">Serine protease</keyword>
<gene>
    <name evidence="11" type="ORF">DAPPUDRAFT_195659</name>
</gene>
<dbReference type="GO" id="GO:0006508">
    <property type="term" value="P:proteolysis"/>
    <property type="evidence" value="ECO:0007669"/>
    <property type="project" value="UniProtKB-KW"/>
</dbReference>
<dbReference type="GO" id="GO:0005615">
    <property type="term" value="C:extracellular space"/>
    <property type="evidence" value="ECO:0000318"/>
    <property type="project" value="GO_Central"/>
</dbReference>
<dbReference type="InterPro" id="IPR001314">
    <property type="entry name" value="Peptidase_S1A"/>
</dbReference>
<comment type="subcellular location">
    <subcellularLocation>
        <location evidence="1">Secreted</location>
    </subcellularLocation>
</comment>
<evidence type="ECO:0000259" key="10">
    <source>
        <dbReference type="PROSITE" id="PS50240"/>
    </source>
</evidence>
<evidence type="ECO:0000313" key="11">
    <source>
        <dbReference type="EMBL" id="EFX82221.1"/>
    </source>
</evidence>
<dbReference type="SMART" id="SM00020">
    <property type="entry name" value="Tryp_SPc"/>
    <property type="match status" value="1"/>
</dbReference>
<keyword evidence="2" id="KW-0964">Secreted</keyword>
<proteinExistence type="predicted"/>
<keyword evidence="8" id="KW-1015">Disulfide bond</keyword>
<accession>E9GE79</accession>
<protein>
    <recommendedName>
        <fullName evidence="10">Peptidase S1 domain-containing protein</fullName>
    </recommendedName>
</protein>
<evidence type="ECO:0000256" key="2">
    <source>
        <dbReference type="ARBA" id="ARBA00022525"/>
    </source>
</evidence>
<dbReference type="FunFam" id="2.40.10.10:FF:000146">
    <property type="entry name" value="Serine protease 53"/>
    <property type="match status" value="1"/>
</dbReference>
<organism evidence="11 12">
    <name type="scientific">Daphnia pulex</name>
    <name type="common">Water flea</name>
    <dbReference type="NCBI Taxonomy" id="6669"/>
    <lineage>
        <taxon>Eukaryota</taxon>
        <taxon>Metazoa</taxon>
        <taxon>Ecdysozoa</taxon>
        <taxon>Arthropoda</taxon>
        <taxon>Crustacea</taxon>
        <taxon>Branchiopoda</taxon>
        <taxon>Diplostraca</taxon>
        <taxon>Cladocera</taxon>
        <taxon>Anomopoda</taxon>
        <taxon>Daphniidae</taxon>
        <taxon>Daphnia</taxon>
    </lineage>
</organism>
<dbReference type="PRINTS" id="PR00722">
    <property type="entry name" value="CHYMOTRYPSIN"/>
</dbReference>
<dbReference type="PANTHER" id="PTHR24252:SF7">
    <property type="entry name" value="HYALIN"/>
    <property type="match status" value="1"/>
</dbReference>
<dbReference type="PROSITE" id="PS50240">
    <property type="entry name" value="TRYPSIN_DOM"/>
    <property type="match status" value="1"/>
</dbReference>
<keyword evidence="12" id="KW-1185">Reference proteome</keyword>
<dbReference type="OrthoDB" id="10051896at2759"/>
<evidence type="ECO:0000256" key="6">
    <source>
        <dbReference type="ARBA" id="ARBA00022825"/>
    </source>
</evidence>
<keyword evidence="3" id="KW-0645">Protease</keyword>
<dbReference type="InterPro" id="IPR009003">
    <property type="entry name" value="Peptidase_S1_PA"/>
</dbReference>